<organism evidence="1 2">
    <name type="scientific">Candida boidinii</name>
    <name type="common">Yeast</name>
    <dbReference type="NCBI Taxonomy" id="5477"/>
    <lineage>
        <taxon>Eukaryota</taxon>
        <taxon>Fungi</taxon>
        <taxon>Dikarya</taxon>
        <taxon>Ascomycota</taxon>
        <taxon>Saccharomycotina</taxon>
        <taxon>Pichiomycetes</taxon>
        <taxon>Pichiales</taxon>
        <taxon>Pichiaceae</taxon>
        <taxon>Ogataea</taxon>
        <taxon>Ogataea/Candida clade</taxon>
    </lineage>
</organism>
<dbReference type="Proteomes" id="UP001165101">
    <property type="component" value="Unassembled WGS sequence"/>
</dbReference>
<gene>
    <name evidence="1" type="ORF">Cboi01_000598800</name>
</gene>
<name>A0ACB5U793_CANBO</name>
<comment type="caution">
    <text evidence="1">The sequence shown here is derived from an EMBL/GenBank/DDBJ whole genome shotgun (WGS) entry which is preliminary data.</text>
</comment>
<evidence type="ECO:0000313" key="2">
    <source>
        <dbReference type="Proteomes" id="UP001165101"/>
    </source>
</evidence>
<protein>
    <submittedName>
        <fullName evidence="1">Unnamed protein product</fullName>
    </submittedName>
</protein>
<keyword evidence="2" id="KW-1185">Reference proteome</keyword>
<dbReference type="EMBL" id="BSXV01005232">
    <property type="protein sequence ID" value="GMF01928.1"/>
    <property type="molecule type" value="Genomic_DNA"/>
</dbReference>
<accession>A0ACB5U793</accession>
<proteinExistence type="predicted"/>
<reference evidence="1" key="1">
    <citation type="submission" date="2023-04" db="EMBL/GenBank/DDBJ databases">
        <title>Candida boidinii NBRC 1967.</title>
        <authorList>
            <person name="Ichikawa N."/>
            <person name="Sato H."/>
            <person name="Tonouchi N."/>
        </authorList>
    </citation>
    <scope>NUCLEOTIDE SEQUENCE</scope>
    <source>
        <strain evidence="1">NBRC 1967</strain>
    </source>
</reference>
<sequence>MLKYIPSWRNLKRNVWSQVFLISFVCFCCPGMYNALSGMGGAGQLHTTVSANANVALLSVGAISGIFLGILYSKLVIPQRMKSFVNKNNLFLFAGAWTYALYIGSLLNYNRTKDSLFVIISGGLLGFGANLLWIPHGTIMATYVPEDFRGRAITMWVVIFNMGAFLGSLASFGANFHSTKGSVNDGTYAGFMTKYLILMVTKTLF</sequence>
<evidence type="ECO:0000313" key="1">
    <source>
        <dbReference type="EMBL" id="GMF01928.1"/>
    </source>
</evidence>